<protein>
    <submittedName>
        <fullName evidence="1">Uncharacterized protein</fullName>
    </submittedName>
</protein>
<reference evidence="1" key="1">
    <citation type="submission" date="2022-12" db="EMBL/GenBank/DDBJ databases">
        <title>Paracoccus sp. EF6 isolated from a lake water.</title>
        <authorList>
            <person name="Liu H."/>
        </authorList>
    </citation>
    <scope>NUCLEOTIDE SEQUENCE</scope>
    <source>
        <strain evidence="1">EF6</strain>
    </source>
</reference>
<accession>A0ABT4J9A8</accession>
<dbReference type="EMBL" id="JAPTYD010000046">
    <property type="protein sequence ID" value="MCZ0963674.1"/>
    <property type="molecule type" value="Genomic_DNA"/>
</dbReference>
<evidence type="ECO:0000313" key="2">
    <source>
        <dbReference type="Proteomes" id="UP001149822"/>
    </source>
</evidence>
<dbReference type="Proteomes" id="UP001149822">
    <property type="component" value="Unassembled WGS sequence"/>
</dbReference>
<keyword evidence="2" id="KW-1185">Reference proteome</keyword>
<evidence type="ECO:0000313" key="1">
    <source>
        <dbReference type="EMBL" id="MCZ0963674.1"/>
    </source>
</evidence>
<proteinExistence type="predicted"/>
<name>A0ABT4J9A8_9RHOB</name>
<sequence>MIVKGAGLLGWSIGTSLSGGSQVGLPAQVQRSPPEALSVTRPQALAFDRHRPLEIGKIVEAVVMRLIGAVLFEQNDE</sequence>
<organism evidence="1 2">
    <name type="scientific">Paracoccus benzoatiresistens</name>
    <dbReference type="NCBI Taxonomy" id="2997341"/>
    <lineage>
        <taxon>Bacteria</taxon>
        <taxon>Pseudomonadati</taxon>
        <taxon>Pseudomonadota</taxon>
        <taxon>Alphaproteobacteria</taxon>
        <taxon>Rhodobacterales</taxon>
        <taxon>Paracoccaceae</taxon>
        <taxon>Paracoccus</taxon>
    </lineage>
</organism>
<gene>
    <name evidence="1" type="ORF">OU682_18900</name>
</gene>
<comment type="caution">
    <text evidence="1">The sequence shown here is derived from an EMBL/GenBank/DDBJ whole genome shotgun (WGS) entry which is preliminary data.</text>
</comment>